<accession>A0A258DCU9</accession>
<keyword evidence="1" id="KW-0472">Membrane</keyword>
<keyword evidence="1" id="KW-0812">Transmembrane</keyword>
<sequence length="236" mass="24790">MTSNSDGRETGAGFGLVDLATIVTVPGILAAAAMVWRAGPEGPLPMHFNAAGQVDRWGDRSEMAIAIATMGVVASAISIFCAVMERQVRDPAADRFTYRLGRIIGLAAPALVALLMTAVTFGKLGGGGAGDGPFLRLLMGGMSLLFLGMGAFLGRAKPNPVVGVRTYWSLRSRLAWDKSNRLAGRLFSVIGVVGLLATPFAPLPWGFHGLVIAVIAAGLASVVESWRVWRSDPERA</sequence>
<organism evidence="2 3">
    <name type="scientific">Caulobacter vibrioides</name>
    <name type="common">Caulobacter crescentus</name>
    <dbReference type="NCBI Taxonomy" id="155892"/>
    <lineage>
        <taxon>Bacteria</taxon>
        <taxon>Pseudomonadati</taxon>
        <taxon>Pseudomonadota</taxon>
        <taxon>Alphaproteobacteria</taxon>
        <taxon>Caulobacterales</taxon>
        <taxon>Caulobacteraceae</taxon>
        <taxon>Caulobacter</taxon>
    </lineage>
</organism>
<dbReference type="PANTHER" id="PTHR37810:SF5">
    <property type="entry name" value="IMMUNITY PROTEIN SDPI"/>
    <property type="match status" value="1"/>
</dbReference>
<feature type="transmembrane region" description="Helical" evidence="1">
    <location>
        <begin position="12"/>
        <end position="36"/>
    </location>
</feature>
<dbReference type="AlphaFoldDB" id="A0A258DCU9"/>
<feature type="transmembrane region" description="Helical" evidence="1">
    <location>
        <begin position="182"/>
        <end position="201"/>
    </location>
</feature>
<feature type="transmembrane region" description="Helical" evidence="1">
    <location>
        <begin position="134"/>
        <end position="153"/>
    </location>
</feature>
<feature type="transmembrane region" description="Helical" evidence="1">
    <location>
        <begin position="63"/>
        <end position="83"/>
    </location>
</feature>
<dbReference type="GO" id="GO:0009636">
    <property type="term" value="P:response to toxic substance"/>
    <property type="evidence" value="ECO:0007669"/>
    <property type="project" value="TreeGrafter"/>
</dbReference>
<gene>
    <name evidence="2" type="ORF">B7Z12_04015</name>
</gene>
<feature type="transmembrane region" description="Helical" evidence="1">
    <location>
        <begin position="207"/>
        <end position="229"/>
    </location>
</feature>
<keyword evidence="1" id="KW-1133">Transmembrane helix</keyword>
<evidence type="ECO:0000313" key="3">
    <source>
        <dbReference type="Proteomes" id="UP000215616"/>
    </source>
</evidence>
<dbReference type="PANTHER" id="PTHR37810">
    <property type="entry name" value="IMMUNITY PROTEIN SDPI"/>
    <property type="match status" value="1"/>
</dbReference>
<dbReference type="InterPro" id="IPR025962">
    <property type="entry name" value="SdpI/YhfL"/>
</dbReference>
<evidence type="ECO:0008006" key="4">
    <source>
        <dbReference type="Google" id="ProtNLM"/>
    </source>
</evidence>
<reference evidence="2 3" key="1">
    <citation type="submission" date="2017-03" db="EMBL/GenBank/DDBJ databases">
        <title>Lifting the veil on microbial sulfur biogeochemistry in mining wastewaters.</title>
        <authorList>
            <person name="Kantor R.S."/>
            <person name="Colenbrander Nelson T."/>
            <person name="Marshall S."/>
            <person name="Bennett D."/>
            <person name="Apte S."/>
            <person name="Camacho D."/>
            <person name="Thomas B.C."/>
            <person name="Warren L.A."/>
            <person name="Banfield J.F."/>
        </authorList>
    </citation>
    <scope>NUCLEOTIDE SEQUENCE [LARGE SCALE GENOMIC DNA]</scope>
    <source>
        <strain evidence="2">32-67-7</strain>
    </source>
</reference>
<proteinExistence type="predicted"/>
<protein>
    <recommendedName>
        <fullName evidence="4">DUF1648 domain-containing protein</fullName>
    </recommendedName>
</protein>
<name>A0A258DCU9_CAUVI</name>
<feature type="transmembrane region" description="Helical" evidence="1">
    <location>
        <begin position="103"/>
        <end position="122"/>
    </location>
</feature>
<evidence type="ECO:0000256" key="1">
    <source>
        <dbReference type="SAM" id="Phobius"/>
    </source>
</evidence>
<dbReference type="EMBL" id="NCDQ01000041">
    <property type="protein sequence ID" value="OYX05212.1"/>
    <property type="molecule type" value="Genomic_DNA"/>
</dbReference>
<comment type="caution">
    <text evidence="2">The sequence shown here is derived from an EMBL/GenBank/DDBJ whole genome shotgun (WGS) entry which is preliminary data.</text>
</comment>
<dbReference type="Pfam" id="PF13630">
    <property type="entry name" value="SdpI"/>
    <property type="match status" value="1"/>
</dbReference>
<dbReference type="Proteomes" id="UP000215616">
    <property type="component" value="Unassembled WGS sequence"/>
</dbReference>
<dbReference type="PIRSF" id="PIRSF038959">
    <property type="entry name" value="SdpI"/>
    <property type="match status" value="1"/>
</dbReference>
<dbReference type="InterPro" id="IPR026272">
    <property type="entry name" value="SdpI"/>
</dbReference>
<evidence type="ECO:0000313" key="2">
    <source>
        <dbReference type="EMBL" id="OYX05212.1"/>
    </source>
</evidence>